<gene>
    <name evidence="5" type="ORF">J8380_01975</name>
</gene>
<organism evidence="5 6">
    <name type="scientific">Candidatus Thiothrix anitrata</name>
    <dbReference type="NCBI Taxonomy" id="2823902"/>
    <lineage>
        <taxon>Bacteria</taxon>
        <taxon>Pseudomonadati</taxon>
        <taxon>Pseudomonadota</taxon>
        <taxon>Gammaproteobacteria</taxon>
        <taxon>Thiotrichales</taxon>
        <taxon>Thiotrichaceae</taxon>
        <taxon>Thiothrix</taxon>
    </lineage>
</organism>
<sequence length="170" mass="19607">MGSTSRHFDRKVSRKLYFTSAMTQLGYYDGDYEASYLELAEFITFHGSQTLQDLEQLWRRIVFNIAISNTDDHLRNHGFILDTQGWRLSPAYDINPVTPAHGLHLSINESSNQLDFALAQEVADYFRVKPTRAKSIQQEVCRSVSHWAEKAKAIGISRSEQERMAQAFRF</sequence>
<proteinExistence type="inferred from homology"/>
<keyword evidence="6" id="KW-1185">Reference proteome</keyword>
<keyword evidence="3" id="KW-0418">Kinase</keyword>
<dbReference type="InterPro" id="IPR012893">
    <property type="entry name" value="HipA-like_C"/>
</dbReference>
<protein>
    <submittedName>
        <fullName evidence="5">HipA domain-containing protein</fullName>
    </submittedName>
</protein>
<evidence type="ECO:0000256" key="2">
    <source>
        <dbReference type="ARBA" id="ARBA00022679"/>
    </source>
</evidence>
<keyword evidence="2" id="KW-0808">Transferase</keyword>
<dbReference type="InterPro" id="IPR052028">
    <property type="entry name" value="HipA_Ser/Thr_kinase"/>
</dbReference>
<evidence type="ECO:0000313" key="5">
    <source>
        <dbReference type="EMBL" id="QTR51722.1"/>
    </source>
</evidence>
<name>A0ABX7X928_9GAMM</name>
<dbReference type="Proteomes" id="UP000672027">
    <property type="component" value="Chromosome"/>
</dbReference>
<comment type="similarity">
    <text evidence="1">Belongs to the HipA Ser/Thr kinase family.</text>
</comment>
<dbReference type="EMBL" id="CP072800">
    <property type="protein sequence ID" value="QTR51722.1"/>
    <property type="molecule type" value="Genomic_DNA"/>
</dbReference>
<feature type="domain" description="HipA-like C-terminal" evidence="4">
    <location>
        <begin position="6"/>
        <end position="146"/>
    </location>
</feature>
<evidence type="ECO:0000256" key="3">
    <source>
        <dbReference type="ARBA" id="ARBA00022777"/>
    </source>
</evidence>
<dbReference type="Pfam" id="PF07804">
    <property type="entry name" value="HipA_C"/>
    <property type="match status" value="1"/>
</dbReference>
<reference evidence="5 6" key="1">
    <citation type="submission" date="2021-04" db="EMBL/GenBank/DDBJ databases">
        <title>Genomics, taxonomy and metabolism of representatives of sulfur bacteria of the genus Thiothrix: Thiothrix fructosivorans QT, Thiothrix unzii A1T and three new species, Thiothrix subterranea sp. nov., Thiothrix litoralis sp. nov. and 'Candidatus Thiothrix anitrata' sp. nov.</title>
        <authorList>
            <person name="Ravin N.V."/>
            <person name="Smolyakov D."/>
            <person name="Rudenko T.S."/>
            <person name="Mardanov A.V."/>
            <person name="Beletsky A.V."/>
            <person name="Markov N.D."/>
            <person name="Fomenkov A.I."/>
            <person name="Roberts R.J."/>
            <person name="Karnachuk O.V."/>
            <person name="Novikov A."/>
            <person name="Grabovich M.Y."/>
        </authorList>
    </citation>
    <scope>NUCLEOTIDE SEQUENCE [LARGE SCALE GENOMIC DNA]</scope>
    <source>
        <strain evidence="5 6">A52</strain>
    </source>
</reference>
<evidence type="ECO:0000259" key="4">
    <source>
        <dbReference type="Pfam" id="PF07804"/>
    </source>
</evidence>
<dbReference type="Gene3D" id="1.10.1070.20">
    <property type="match status" value="1"/>
</dbReference>
<evidence type="ECO:0000313" key="6">
    <source>
        <dbReference type="Proteomes" id="UP000672027"/>
    </source>
</evidence>
<dbReference type="PANTHER" id="PTHR37419">
    <property type="entry name" value="SERINE/THREONINE-PROTEIN KINASE TOXIN HIPA"/>
    <property type="match status" value="1"/>
</dbReference>
<evidence type="ECO:0000256" key="1">
    <source>
        <dbReference type="ARBA" id="ARBA00010164"/>
    </source>
</evidence>
<accession>A0ABX7X928</accession>